<keyword evidence="3" id="KW-0053">Apoptosis</keyword>
<dbReference type="SUPFAM" id="SSF52129">
    <property type="entry name" value="Caspase-like"/>
    <property type="match status" value="1"/>
</dbReference>
<dbReference type="InterPro" id="IPR011600">
    <property type="entry name" value="Pept_C14_caspase"/>
</dbReference>
<feature type="region of interest" description="Disordered" evidence="6">
    <location>
        <begin position="1"/>
        <end position="30"/>
    </location>
</feature>
<protein>
    <submittedName>
        <fullName evidence="10">Leucine-rich repeat and death domain-containing protein 1-like</fullName>
    </submittedName>
</protein>
<dbReference type="SMART" id="SM00115">
    <property type="entry name" value="CASc"/>
    <property type="match status" value="1"/>
</dbReference>
<dbReference type="Gene3D" id="3.80.10.10">
    <property type="entry name" value="Ribonuclease Inhibitor"/>
    <property type="match status" value="2"/>
</dbReference>
<dbReference type="PROSITE" id="PS51450">
    <property type="entry name" value="LRR"/>
    <property type="match status" value="1"/>
</dbReference>
<dbReference type="InterPro" id="IPR002138">
    <property type="entry name" value="Pept_C14_p10"/>
</dbReference>
<dbReference type="InterPro" id="IPR029030">
    <property type="entry name" value="Caspase-like_dom_sf"/>
</dbReference>
<dbReference type="SMART" id="SM00369">
    <property type="entry name" value="LRR_TYP"/>
    <property type="match status" value="6"/>
</dbReference>
<dbReference type="InterPro" id="IPR032675">
    <property type="entry name" value="LRR_dom_sf"/>
</dbReference>
<dbReference type="InterPro" id="IPR001611">
    <property type="entry name" value="Leu-rich_rpt"/>
</dbReference>
<dbReference type="InterPro" id="IPR015917">
    <property type="entry name" value="Pept_C14A"/>
</dbReference>
<dbReference type="PANTHER" id="PTHR48169">
    <property type="entry name" value="DED DOMAIN-CONTAINING PROTEIN"/>
    <property type="match status" value="1"/>
</dbReference>
<dbReference type="PRINTS" id="PR00376">
    <property type="entry name" value="IL1BCENZYME"/>
</dbReference>
<evidence type="ECO:0000256" key="1">
    <source>
        <dbReference type="ARBA" id="ARBA00010134"/>
    </source>
</evidence>
<keyword evidence="9" id="KW-1185">Reference proteome</keyword>
<dbReference type="SUPFAM" id="SSF52058">
    <property type="entry name" value="L domain-like"/>
    <property type="match status" value="1"/>
</dbReference>
<dbReference type="Pfam" id="PF00656">
    <property type="entry name" value="Peptidase_C14"/>
    <property type="match status" value="1"/>
</dbReference>
<dbReference type="Gene3D" id="3.40.50.1460">
    <property type="match status" value="1"/>
</dbReference>
<feature type="domain" description="Caspase family p10" evidence="7">
    <location>
        <begin position="458"/>
        <end position="540"/>
    </location>
</feature>
<proteinExistence type="inferred from homology"/>
<dbReference type="PROSITE" id="PS50207">
    <property type="entry name" value="CASPASE_P10"/>
    <property type="match status" value="1"/>
</dbReference>
<accession>A0ABM0GM23</accession>
<evidence type="ECO:0000259" key="7">
    <source>
        <dbReference type="PROSITE" id="PS50207"/>
    </source>
</evidence>
<dbReference type="PANTHER" id="PTHR48169:SF7">
    <property type="entry name" value="CASPASE 10"/>
    <property type="match status" value="1"/>
</dbReference>
<sequence length="542" mass="61373">MEEEPQLLEQQEQNQLSEGEEPKEEQPKECILRGKSLKSVPAEAWQDRDIYKLSLQGNKLKDLPPQLRRLKNLQELILSFNAFDKFPLVACDFQNLRTLSVSRNRLKTVSSQICQLTNLQDLWLTGNVFEEFPEALCSVELGNLEKLYLYDNKIANIPQGIARLKKLKVLNINNNKVREIPEAFYELKNLENFHAKGNKIKKLPPKFGTELNQIKLLELNGNPLVIPSLAVCQRGINAIKDFQDKKKAEAESTRAALLARQQVDGVAQFRMNNNDEKITINGIPKLVANKEDVYCIDGIPAYRVGSLPRGLAVIINNHHFKTDPSCIDESRQLPDREGTQIDKEKLQSIFSQLKFEVQVHEDLSSDDLMRVLIQVSQEDHEVYDMFVCCILTHGSAGVVYGSDSIAVKISDITSTFVSSRCPTLRGKPKLFFIQACQNEESEKPEGLQEDAVHVNNVIPDQADFLLGYATVPGFVSYRHTTDGSWYVGALVKALDKYYNRLHLLDILTIVNDTVAQESSDGFVQVPAPQYTLRKRLYLDAPM</sequence>
<keyword evidence="4" id="KW-0677">Repeat</keyword>
<organism evidence="9 10">
    <name type="scientific">Saccoglossus kowalevskii</name>
    <name type="common">Acorn worm</name>
    <dbReference type="NCBI Taxonomy" id="10224"/>
    <lineage>
        <taxon>Eukaryota</taxon>
        <taxon>Metazoa</taxon>
        <taxon>Hemichordata</taxon>
        <taxon>Enteropneusta</taxon>
        <taxon>Harrimaniidae</taxon>
        <taxon>Saccoglossus</taxon>
    </lineage>
</organism>
<feature type="compositionally biased region" description="Low complexity" evidence="6">
    <location>
        <begin position="7"/>
        <end position="17"/>
    </location>
</feature>
<comment type="similarity">
    <text evidence="1 5">Belongs to the peptidase C14A family.</text>
</comment>
<dbReference type="Proteomes" id="UP000694865">
    <property type="component" value="Unplaced"/>
</dbReference>
<evidence type="ECO:0000256" key="3">
    <source>
        <dbReference type="ARBA" id="ARBA00022703"/>
    </source>
</evidence>
<dbReference type="Pfam" id="PF13855">
    <property type="entry name" value="LRR_8"/>
    <property type="match status" value="1"/>
</dbReference>
<dbReference type="InterPro" id="IPR003591">
    <property type="entry name" value="Leu-rich_rpt_typical-subtyp"/>
</dbReference>
<reference evidence="10" key="1">
    <citation type="submission" date="2025-08" db="UniProtKB">
        <authorList>
            <consortium name="RefSeq"/>
        </authorList>
    </citation>
    <scope>IDENTIFICATION</scope>
    <source>
        <tissue evidence="10">Testes</tissue>
    </source>
</reference>
<keyword evidence="2" id="KW-0433">Leucine-rich repeat</keyword>
<gene>
    <name evidence="10" type="primary">LOC100375416</name>
</gene>
<dbReference type="RefSeq" id="XP_002732925.1">
    <property type="nucleotide sequence ID" value="XM_002732879.1"/>
</dbReference>
<evidence type="ECO:0000259" key="8">
    <source>
        <dbReference type="PROSITE" id="PS50208"/>
    </source>
</evidence>
<feature type="domain" description="Caspase family p20" evidence="8">
    <location>
        <begin position="308"/>
        <end position="440"/>
    </location>
</feature>
<name>A0ABM0GM23_SACKO</name>
<dbReference type="PROSITE" id="PS50208">
    <property type="entry name" value="CASPASE_P20"/>
    <property type="match status" value="1"/>
</dbReference>
<evidence type="ECO:0000313" key="9">
    <source>
        <dbReference type="Proteomes" id="UP000694865"/>
    </source>
</evidence>
<evidence type="ECO:0000256" key="5">
    <source>
        <dbReference type="RuleBase" id="RU003971"/>
    </source>
</evidence>
<evidence type="ECO:0000313" key="10">
    <source>
        <dbReference type="RefSeq" id="XP_002732925.1"/>
    </source>
</evidence>
<evidence type="ECO:0000256" key="2">
    <source>
        <dbReference type="ARBA" id="ARBA00022614"/>
    </source>
</evidence>
<dbReference type="CDD" id="cd00032">
    <property type="entry name" value="CASc"/>
    <property type="match status" value="1"/>
</dbReference>
<dbReference type="GeneID" id="100375416"/>
<evidence type="ECO:0000256" key="4">
    <source>
        <dbReference type="ARBA" id="ARBA00022737"/>
    </source>
</evidence>
<evidence type="ECO:0000256" key="6">
    <source>
        <dbReference type="SAM" id="MobiDB-lite"/>
    </source>
</evidence>
<dbReference type="InterPro" id="IPR001309">
    <property type="entry name" value="Pept_C14_p20"/>
</dbReference>